<evidence type="ECO:0000256" key="3">
    <source>
        <dbReference type="ARBA" id="ARBA00023027"/>
    </source>
</evidence>
<dbReference type="PANTHER" id="PTHR30004">
    <property type="entry name" value="4-HYDROXYTHREONINE-4-PHOSPHATE DEHYDROGENASE"/>
    <property type="match status" value="1"/>
</dbReference>
<dbReference type="AlphaFoldDB" id="A0A0S8G3D6"/>
<dbReference type="PANTHER" id="PTHR30004:SF6">
    <property type="entry name" value="D-THREONATE 4-PHOSPHATE DEHYDROGENASE"/>
    <property type="match status" value="1"/>
</dbReference>
<keyword evidence="2" id="KW-0560">Oxidoreductase</keyword>
<keyword evidence="3" id="KW-0520">NAD</keyword>
<accession>A0A0S8G3D6</accession>
<dbReference type="GO" id="GO:0051287">
    <property type="term" value="F:NAD binding"/>
    <property type="evidence" value="ECO:0007669"/>
    <property type="project" value="InterPro"/>
</dbReference>
<evidence type="ECO:0000313" key="5">
    <source>
        <dbReference type="Proteomes" id="UP000051096"/>
    </source>
</evidence>
<dbReference type="GO" id="GO:0016491">
    <property type="term" value="F:oxidoreductase activity"/>
    <property type="evidence" value="ECO:0007669"/>
    <property type="project" value="UniProtKB-KW"/>
</dbReference>
<organism evidence="4 5">
    <name type="scientific">candidate division WOR_3 bacterium SM23_60</name>
    <dbReference type="NCBI Taxonomy" id="1703780"/>
    <lineage>
        <taxon>Bacteria</taxon>
        <taxon>Bacteria division WOR-3</taxon>
    </lineage>
</organism>
<evidence type="ECO:0000313" key="4">
    <source>
        <dbReference type="EMBL" id="KPK67475.1"/>
    </source>
</evidence>
<dbReference type="Proteomes" id="UP000051096">
    <property type="component" value="Unassembled WGS sequence"/>
</dbReference>
<keyword evidence="1" id="KW-0479">Metal-binding</keyword>
<gene>
    <name evidence="4" type="ORF">AMJ87_13330</name>
</gene>
<dbReference type="Gene3D" id="3.40.718.10">
    <property type="entry name" value="Isopropylmalate Dehydrogenase"/>
    <property type="match status" value="1"/>
</dbReference>
<dbReference type="Pfam" id="PF04166">
    <property type="entry name" value="PdxA"/>
    <property type="match status" value="1"/>
</dbReference>
<evidence type="ECO:0000256" key="2">
    <source>
        <dbReference type="ARBA" id="ARBA00023002"/>
    </source>
</evidence>
<name>A0A0S8G3D6_UNCW3</name>
<dbReference type="PATRIC" id="fig|1703780.3.peg.2414"/>
<dbReference type="EMBL" id="LJUO01000219">
    <property type="protein sequence ID" value="KPK67475.1"/>
    <property type="molecule type" value="Genomic_DNA"/>
</dbReference>
<dbReference type="GO" id="GO:0046872">
    <property type="term" value="F:metal ion binding"/>
    <property type="evidence" value="ECO:0007669"/>
    <property type="project" value="UniProtKB-KW"/>
</dbReference>
<evidence type="ECO:0000256" key="1">
    <source>
        <dbReference type="ARBA" id="ARBA00022723"/>
    </source>
</evidence>
<sequence length="308" mass="34888">MKIGITLGDPAGIGPEIILKTAPYIKHMNNVHIYGNKRLLRKTAFDLGLLHEYEELRETLVDCGDSITYRYGKPTKTTGRVALQSLNCALKAQVDILITPPIVKDVIRYHIPNFTGHTEYLARHFNTKNYAMVGLWHTKRIMLVTTHMPLQHIFKHVTQRAIFEKIVLLNWGLKRYFSVNMPRIGVSALNPHAFEFSLGEEEKIMRAIAQARQSKINAEGPHPADTLFDRDLDGFLTMYHDQAMIYLKSKNNGLNFTLGLPIVRLSPLYGAALDIAGTNTAEVSGFIAAIKQGIKLHRNARRYDRKNV</sequence>
<proteinExistence type="predicted"/>
<reference evidence="4 5" key="1">
    <citation type="journal article" date="2015" name="Microbiome">
        <title>Genomic resolution of linkages in carbon, nitrogen, and sulfur cycling among widespread estuary sediment bacteria.</title>
        <authorList>
            <person name="Baker B.J."/>
            <person name="Lazar C.S."/>
            <person name="Teske A.P."/>
            <person name="Dick G.J."/>
        </authorList>
    </citation>
    <scope>NUCLEOTIDE SEQUENCE [LARGE SCALE GENOMIC DNA]</scope>
    <source>
        <strain evidence="4">SM23_60</strain>
    </source>
</reference>
<dbReference type="InterPro" id="IPR005255">
    <property type="entry name" value="PdxA_fam"/>
</dbReference>
<comment type="caution">
    <text evidence="4">The sequence shown here is derived from an EMBL/GenBank/DDBJ whole genome shotgun (WGS) entry which is preliminary data.</text>
</comment>
<dbReference type="SUPFAM" id="SSF53659">
    <property type="entry name" value="Isocitrate/Isopropylmalate dehydrogenase-like"/>
    <property type="match status" value="1"/>
</dbReference>
<evidence type="ECO:0008006" key="6">
    <source>
        <dbReference type="Google" id="ProtNLM"/>
    </source>
</evidence>
<protein>
    <recommendedName>
        <fullName evidence="6">4-hydroxythreonine-4-phosphate dehydrogenase</fullName>
    </recommendedName>
</protein>